<keyword evidence="4" id="KW-1185">Reference proteome</keyword>
<proteinExistence type="predicted"/>
<organism evidence="3 4">
    <name type="scientific">Paratrimastix pyriformis</name>
    <dbReference type="NCBI Taxonomy" id="342808"/>
    <lineage>
        <taxon>Eukaryota</taxon>
        <taxon>Metamonada</taxon>
        <taxon>Preaxostyla</taxon>
        <taxon>Paratrimastigidae</taxon>
        <taxon>Paratrimastix</taxon>
    </lineage>
</organism>
<keyword evidence="2" id="KW-0812">Transmembrane</keyword>
<feature type="transmembrane region" description="Helical" evidence="2">
    <location>
        <begin position="108"/>
        <end position="133"/>
    </location>
</feature>
<dbReference type="EMBL" id="JAPMOS010000053">
    <property type="protein sequence ID" value="KAJ4457139.1"/>
    <property type="molecule type" value="Genomic_DNA"/>
</dbReference>
<evidence type="ECO:0000313" key="4">
    <source>
        <dbReference type="Proteomes" id="UP001141327"/>
    </source>
</evidence>
<sequence length="259" mass="28003">MFVRAQVVAPTRELQLRAWNAANWMFLTSFALKAAAMVLGFFLWGYGGLFLYAISTSFSSIANRRLAVICYGKNLGLRLLVILTDSANFGVFIYFWVRALLGSANFGIMTYFLVLSLLDLTYYSMALILLAATKKQMIPAGERAPLIGAPQVVFAGPGQQPVQQPVQQPLVFQPQYIAQPGATFAAAPQQPQPQYGAPPPYAMPMPMPMSMPMGGAPPQYMPSAPSAPSAPAAGSARFQYQALPSQEQLPFVSPSAPTL</sequence>
<gene>
    <name evidence="3" type="ORF">PAPYR_7429</name>
</gene>
<feature type="transmembrane region" description="Helical" evidence="2">
    <location>
        <begin position="75"/>
        <end position="96"/>
    </location>
</feature>
<name>A0ABQ8UD02_9EUKA</name>
<feature type="transmembrane region" description="Helical" evidence="2">
    <location>
        <begin position="34"/>
        <end position="54"/>
    </location>
</feature>
<evidence type="ECO:0000256" key="1">
    <source>
        <dbReference type="SAM" id="MobiDB-lite"/>
    </source>
</evidence>
<comment type="caution">
    <text evidence="3">The sequence shown here is derived from an EMBL/GenBank/DDBJ whole genome shotgun (WGS) entry which is preliminary data.</text>
</comment>
<keyword evidence="2" id="KW-1133">Transmembrane helix</keyword>
<reference evidence="3" key="1">
    <citation type="journal article" date="2022" name="bioRxiv">
        <title>Genomics of Preaxostyla Flagellates Illuminates Evolutionary Transitions and the Path Towards Mitochondrial Loss.</title>
        <authorList>
            <person name="Novak L.V.F."/>
            <person name="Treitli S.C."/>
            <person name="Pyrih J."/>
            <person name="Halakuc P."/>
            <person name="Pipaliya S.V."/>
            <person name="Vacek V."/>
            <person name="Brzon O."/>
            <person name="Soukal P."/>
            <person name="Eme L."/>
            <person name="Dacks J.B."/>
            <person name="Karnkowska A."/>
            <person name="Elias M."/>
            <person name="Hampl V."/>
        </authorList>
    </citation>
    <scope>NUCLEOTIDE SEQUENCE</scope>
    <source>
        <strain evidence="3">RCP-MX</strain>
    </source>
</reference>
<protein>
    <submittedName>
        <fullName evidence="3">Uncharacterized protein</fullName>
    </submittedName>
</protein>
<keyword evidence="2" id="KW-0472">Membrane</keyword>
<dbReference type="Proteomes" id="UP001141327">
    <property type="component" value="Unassembled WGS sequence"/>
</dbReference>
<evidence type="ECO:0000256" key="2">
    <source>
        <dbReference type="SAM" id="Phobius"/>
    </source>
</evidence>
<feature type="region of interest" description="Disordered" evidence="1">
    <location>
        <begin position="215"/>
        <end position="259"/>
    </location>
</feature>
<evidence type="ECO:0000313" key="3">
    <source>
        <dbReference type="EMBL" id="KAJ4457139.1"/>
    </source>
</evidence>
<feature type="compositionally biased region" description="Low complexity" evidence="1">
    <location>
        <begin position="215"/>
        <end position="236"/>
    </location>
</feature>
<accession>A0ABQ8UD02</accession>